<organism evidence="1 3">
    <name type="scientific">Terribacillus saccharophilus</name>
    <dbReference type="NCBI Taxonomy" id="361277"/>
    <lineage>
        <taxon>Bacteria</taxon>
        <taxon>Bacillati</taxon>
        <taxon>Bacillota</taxon>
        <taxon>Bacilli</taxon>
        <taxon>Bacillales</taxon>
        <taxon>Bacillaceae</taxon>
        <taxon>Terribacillus</taxon>
    </lineage>
</organism>
<dbReference type="EMBL" id="CP008876">
    <property type="protein sequence ID" value="AIF67213.1"/>
    <property type="molecule type" value="Genomic_DNA"/>
</dbReference>
<reference evidence="1 3" key="1">
    <citation type="submission" date="2014-07" db="EMBL/GenBank/DDBJ databases">
        <title>Complete genome sequence of a moderately halophilic bacterium Terribacillus aidingensis MP602, isolated from Cryptomeria fortunei in Tianmu mountain in China.</title>
        <authorList>
            <person name="Wang Y."/>
            <person name="Lu P."/>
            <person name="Zhang L."/>
        </authorList>
    </citation>
    <scope>NUCLEOTIDE SEQUENCE [LARGE SCALE GENOMIC DNA]</scope>
    <source>
        <strain evidence="1 3">MP602</strain>
    </source>
</reference>
<evidence type="ECO:0000313" key="4">
    <source>
        <dbReference type="Proteomes" id="UP000199735"/>
    </source>
</evidence>
<dbReference type="OrthoDB" id="2166610at2"/>
<accession>A0AAX2EJ57</accession>
<proteinExistence type="predicted"/>
<name>A0A075LRW6_9BACI</name>
<dbReference type="RefSeq" id="WP_038562524.1">
    <property type="nucleotide sequence ID" value="NZ_CP008876.1"/>
</dbReference>
<sequence>MAGRRLKRSDVDKELLADIFKMKNDWVSIQSIIERSVDASEMGQYDLQVAQAKYLFMLREARHRNLSALRT</sequence>
<dbReference type="EMBL" id="FOCD01000005">
    <property type="protein sequence ID" value="SEN97787.1"/>
    <property type="molecule type" value="Genomic_DNA"/>
</dbReference>
<dbReference type="Proteomes" id="UP000027980">
    <property type="component" value="Chromosome"/>
</dbReference>
<dbReference type="AlphaFoldDB" id="A0A075LRW6"/>
<dbReference type="InterPro" id="IPR019644">
    <property type="entry name" value="DUF2508"/>
</dbReference>
<dbReference type="GeneID" id="34220165"/>
<accession>A0A075LRW6</accession>
<dbReference type="HOGENOM" id="CLU_187598_1_0_9"/>
<evidence type="ECO:0000313" key="3">
    <source>
        <dbReference type="Proteomes" id="UP000027980"/>
    </source>
</evidence>
<protein>
    <recommendedName>
        <fullName evidence="5">DUF2508 domain-containing protein</fullName>
    </recommendedName>
</protein>
<dbReference type="Proteomes" id="UP000199735">
    <property type="component" value="Unassembled WGS sequence"/>
</dbReference>
<gene>
    <name evidence="1" type="ORF">GZ22_11550</name>
    <name evidence="2" type="ORF">SAMN04489762_3183</name>
</gene>
<reference evidence="2 4" key="2">
    <citation type="submission" date="2016-10" db="EMBL/GenBank/DDBJ databases">
        <authorList>
            <person name="Varghese N."/>
            <person name="Submissions S."/>
        </authorList>
    </citation>
    <scope>NUCLEOTIDE SEQUENCE [LARGE SCALE GENOMIC DNA]</scope>
    <source>
        <strain evidence="2 4">DSM 21619</strain>
    </source>
</reference>
<evidence type="ECO:0008006" key="5">
    <source>
        <dbReference type="Google" id="ProtNLM"/>
    </source>
</evidence>
<dbReference type="Pfam" id="PF10704">
    <property type="entry name" value="DUF2508"/>
    <property type="match status" value="1"/>
</dbReference>
<evidence type="ECO:0000313" key="1">
    <source>
        <dbReference type="EMBL" id="AIF67213.1"/>
    </source>
</evidence>
<evidence type="ECO:0000313" key="2">
    <source>
        <dbReference type="EMBL" id="SEN97787.1"/>
    </source>
</evidence>
<dbReference type="KEGG" id="tap:GZ22_11550"/>